<dbReference type="EMBL" id="QJTF01000003">
    <property type="protein sequence ID" value="PYE89712.1"/>
    <property type="molecule type" value="Genomic_DNA"/>
</dbReference>
<dbReference type="Pfam" id="PF02416">
    <property type="entry name" value="TatA_B_E"/>
    <property type="match status" value="1"/>
</dbReference>
<dbReference type="GO" id="GO:0043953">
    <property type="term" value="P:protein transport by the Tat complex"/>
    <property type="evidence" value="ECO:0007669"/>
    <property type="project" value="UniProtKB-UniRule"/>
</dbReference>
<comment type="subunit">
    <text evidence="9">The Tat system comprises two distinct complexes: a TatABC complex, containing multiple copies of TatA, TatB and TatC subunits, and a separate TatA complex, containing only TatA subunits. Substrates initially bind to the TatABC complex, which probably triggers association of the separate TatA complex to form the active translocon.</text>
</comment>
<dbReference type="InterPro" id="IPR018448">
    <property type="entry name" value="TatB"/>
</dbReference>
<feature type="transmembrane region" description="Helical" evidence="11">
    <location>
        <begin position="6"/>
        <end position="25"/>
    </location>
</feature>
<comment type="caution">
    <text evidence="12">The sequence shown here is derived from an EMBL/GenBank/DDBJ whole genome shotgun (WGS) entry which is preliminary data.</text>
</comment>
<dbReference type="InterPro" id="IPR003369">
    <property type="entry name" value="TatA/B/E"/>
</dbReference>
<evidence type="ECO:0000256" key="8">
    <source>
        <dbReference type="ARBA" id="ARBA00023136"/>
    </source>
</evidence>
<sequence>MLDVGWSEILVIAIVIIVVVGPKDLPKMLRAFGKATARMRKTADEFRRQFDEALRETELEDVKGVIDDARRLDPRTDIRKVFDPIRSAGEELRLSLNKAALAESTLVPPPPPEMADSPPPPEPAPPVAAPTTAITAPEITAIAAPVVAAEPVAAEKPVAPVKKRKAKIKADGPEA</sequence>
<organism evidence="12 13">
    <name type="scientific">Phyllobacterium leguminum</name>
    <dbReference type="NCBI Taxonomy" id="314237"/>
    <lineage>
        <taxon>Bacteria</taxon>
        <taxon>Pseudomonadati</taxon>
        <taxon>Pseudomonadota</taxon>
        <taxon>Alphaproteobacteria</taxon>
        <taxon>Hyphomicrobiales</taxon>
        <taxon>Phyllobacteriaceae</taxon>
        <taxon>Phyllobacterium</taxon>
    </lineage>
</organism>
<keyword evidence="8 9" id="KW-0472">Membrane</keyword>
<keyword evidence="2 9" id="KW-0813">Transport</keyword>
<proteinExistence type="inferred from homology"/>
<keyword evidence="5 9" id="KW-0653">Protein transport</keyword>
<dbReference type="GO" id="GO:0033281">
    <property type="term" value="C:TAT protein transport complex"/>
    <property type="evidence" value="ECO:0007669"/>
    <property type="project" value="UniProtKB-UniRule"/>
</dbReference>
<name>A0A318T4J1_9HYPH</name>
<dbReference type="HAMAP" id="MF_00237">
    <property type="entry name" value="TatB"/>
    <property type="match status" value="1"/>
</dbReference>
<evidence type="ECO:0000256" key="11">
    <source>
        <dbReference type="SAM" id="Phobius"/>
    </source>
</evidence>
<feature type="compositionally biased region" description="Pro residues" evidence="10">
    <location>
        <begin position="107"/>
        <end position="128"/>
    </location>
</feature>
<evidence type="ECO:0000256" key="2">
    <source>
        <dbReference type="ARBA" id="ARBA00022448"/>
    </source>
</evidence>
<dbReference type="OrthoDB" id="7206969at2"/>
<keyword evidence="13" id="KW-1185">Reference proteome</keyword>
<feature type="region of interest" description="Disordered" evidence="10">
    <location>
        <begin position="104"/>
        <end position="133"/>
    </location>
</feature>
<evidence type="ECO:0000256" key="9">
    <source>
        <dbReference type="HAMAP-Rule" id="MF_00237"/>
    </source>
</evidence>
<gene>
    <name evidence="9" type="primary">tatB</name>
    <name evidence="12" type="ORF">C7477_103221</name>
</gene>
<evidence type="ECO:0000256" key="3">
    <source>
        <dbReference type="ARBA" id="ARBA00022475"/>
    </source>
</evidence>
<dbReference type="PRINTS" id="PR01506">
    <property type="entry name" value="TATBPROTEIN"/>
</dbReference>
<comment type="similarity">
    <text evidence="9">Belongs to the TatB family.</text>
</comment>
<evidence type="ECO:0000313" key="13">
    <source>
        <dbReference type="Proteomes" id="UP000247454"/>
    </source>
</evidence>
<keyword evidence="7 9" id="KW-0811">Translocation</keyword>
<comment type="subcellular location">
    <subcellularLocation>
        <location evidence="9">Cell membrane</location>
        <topology evidence="9">Single-pass membrane protein</topology>
    </subcellularLocation>
    <subcellularLocation>
        <location evidence="1">Membrane</location>
        <topology evidence="1">Single-pass membrane protein</topology>
    </subcellularLocation>
</comment>
<dbReference type="RefSeq" id="WP_110749232.1">
    <property type="nucleotide sequence ID" value="NZ_QJTF01000003.1"/>
</dbReference>
<reference evidence="12 13" key="1">
    <citation type="submission" date="2018-06" db="EMBL/GenBank/DDBJ databases">
        <title>Genomic Encyclopedia of Type Strains, Phase III (KMG-III): the genomes of soil and plant-associated and newly described type strains.</title>
        <authorList>
            <person name="Whitman W."/>
        </authorList>
    </citation>
    <scope>NUCLEOTIDE SEQUENCE [LARGE SCALE GENOMIC DNA]</scope>
    <source>
        <strain evidence="12 13">ORS 1419</strain>
    </source>
</reference>
<evidence type="ECO:0000313" key="12">
    <source>
        <dbReference type="EMBL" id="PYE89712.1"/>
    </source>
</evidence>
<evidence type="ECO:0000256" key="5">
    <source>
        <dbReference type="ARBA" id="ARBA00022927"/>
    </source>
</evidence>
<dbReference type="Gene3D" id="1.20.5.3310">
    <property type="match status" value="1"/>
</dbReference>
<protein>
    <recommendedName>
        <fullName evidence="9">Sec-independent protein translocase protein TatB</fullName>
    </recommendedName>
</protein>
<evidence type="ECO:0000256" key="10">
    <source>
        <dbReference type="SAM" id="MobiDB-lite"/>
    </source>
</evidence>
<keyword evidence="6 9" id="KW-1133">Transmembrane helix</keyword>
<evidence type="ECO:0000256" key="1">
    <source>
        <dbReference type="ARBA" id="ARBA00004167"/>
    </source>
</evidence>
<evidence type="ECO:0000256" key="4">
    <source>
        <dbReference type="ARBA" id="ARBA00022692"/>
    </source>
</evidence>
<evidence type="ECO:0000256" key="6">
    <source>
        <dbReference type="ARBA" id="ARBA00022989"/>
    </source>
</evidence>
<feature type="region of interest" description="Disordered" evidence="10">
    <location>
        <begin position="153"/>
        <end position="175"/>
    </location>
</feature>
<keyword evidence="4 9" id="KW-0812">Transmembrane</keyword>
<accession>A0A318T4J1</accession>
<comment type="function">
    <text evidence="9">Part of the twin-arginine translocation (Tat) system that transports large folded proteins containing a characteristic twin-arginine motif in their signal peptide across membranes. Together with TatC, TatB is part of a receptor directly interacting with Tat signal peptides. TatB may form an oligomeric binding site that transiently accommodates folded Tat precursor proteins before their translocation.</text>
</comment>
<dbReference type="Proteomes" id="UP000247454">
    <property type="component" value="Unassembled WGS sequence"/>
</dbReference>
<evidence type="ECO:0000256" key="7">
    <source>
        <dbReference type="ARBA" id="ARBA00023010"/>
    </source>
</evidence>
<dbReference type="GO" id="GO:0008320">
    <property type="term" value="F:protein transmembrane transporter activity"/>
    <property type="evidence" value="ECO:0007669"/>
    <property type="project" value="UniProtKB-UniRule"/>
</dbReference>
<dbReference type="AlphaFoldDB" id="A0A318T4J1"/>
<dbReference type="NCBIfam" id="TIGR01410">
    <property type="entry name" value="tatB"/>
    <property type="match status" value="1"/>
</dbReference>
<keyword evidence="3 9" id="KW-1003">Cell membrane</keyword>